<gene>
    <name evidence="5" type="ORF">BB934_11155</name>
</gene>
<dbReference type="InterPro" id="IPR005511">
    <property type="entry name" value="SMP-30"/>
</dbReference>
<name>A0A1B2EFF2_9HYPH</name>
<dbReference type="Gene3D" id="2.120.10.30">
    <property type="entry name" value="TolB, C-terminal domain"/>
    <property type="match status" value="1"/>
</dbReference>
<dbReference type="InterPro" id="IPR013658">
    <property type="entry name" value="SGL"/>
</dbReference>
<dbReference type="GO" id="GO:0004341">
    <property type="term" value="F:gluconolactonase activity"/>
    <property type="evidence" value="ECO:0007669"/>
    <property type="project" value="TreeGrafter"/>
</dbReference>
<dbReference type="PANTHER" id="PTHR10907">
    <property type="entry name" value="REGUCALCIN"/>
    <property type="match status" value="1"/>
</dbReference>
<dbReference type="SUPFAM" id="SSF63829">
    <property type="entry name" value="Calcium-dependent phosphotriesterase"/>
    <property type="match status" value="1"/>
</dbReference>
<feature type="binding site" evidence="3">
    <location>
        <position position="199"/>
    </location>
    <ligand>
        <name>a divalent metal cation</name>
        <dbReference type="ChEBI" id="CHEBI:60240"/>
    </ligand>
</feature>
<dbReference type="RefSeq" id="WP_099509716.1">
    <property type="nucleotide sequence ID" value="NZ_CP016616.1"/>
</dbReference>
<dbReference type="GO" id="GO:0019853">
    <property type="term" value="P:L-ascorbic acid biosynthetic process"/>
    <property type="evidence" value="ECO:0007669"/>
    <property type="project" value="TreeGrafter"/>
</dbReference>
<feature type="binding site" evidence="3">
    <location>
        <position position="99"/>
    </location>
    <ligand>
        <name>substrate</name>
    </ligand>
</feature>
<dbReference type="Pfam" id="PF08450">
    <property type="entry name" value="SGL"/>
    <property type="match status" value="1"/>
</dbReference>
<dbReference type="KEGG" id="moc:BB934_11155"/>
<feature type="binding site" evidence="3">
    <location>
        <position position="149"/>
    </location>
    <ligand>
        <name>a divalent metal cation</name>
        <dbReference type="ChEBI" id="CHEBI:60240"/>
    </ligand>
</feature>
<evidence type="ECO:0000259" key="4">
    <source>
        <dbReference type="Pfam" id="PF08450"/>
    </source>
</evidence>
<comment type="cofactor">
    <cofactor evidence="3">
        <name>Zn(2+)</name>
        <dbReference type="ChEBI" id="CHEBI:29105"/>
    </cofactor>
    <text evidence="3">Binds 1 divalent metal cation per subunit.</text>
</comment>
<dbReference type="InterPro" id="IPR011042">
    <property type="entry name" value="6-blade_b-propeller_TolB-like"/>
</dbReference>
<dbReference type="PRINTS" id="PR01790">
    <property type="entry name" value="SMP30FAMILY"/>
</dbReference>
<dbReference type="OrthoDB" id="2633250at2"/>
<proteinExistence type="inferred from homology"/>
<evidence type="ECO:0000256" key="1">
    <source>
        <dbReference type="ARBA" id="ARBA00008853"/>
    </source>
</evidence>
<feature type="active site" description="Proton donor/acceptor" evidence="2">
    <location>
        <position position="199"/>
    </location>
</feature>
<dbReference type="AlphaFoldDB" id="A0A1B2EFF2"/>
<sequence>MLEFRLLKDVRCGVGESPVWDDRRKVLFFIDIKAPAIHSIRLDGSEHRTWPMPKVVGSVGLGESGRLVVALERSIAVFDPDSGGLEILAEIPGEPAANRLNDGKVGPDGAFWVGSMDDRPQKELRGSLYRVDGRGEVTRVLENVCFVSNGLAWSADGRTLFHSDSRGPWIDRHDFEPSSGSLRNRVRIATLDEATGRPDGGACDAEGFYWSCGVSAGRLNRITRDGTIVESHPVPVPAPTMQCFCGDDLRTLVITSLKPDNPDVLAGAPQSGSLFIASSPVAGARVERWADA</sequence>
<feature type="domain" description="SMP-30/Gluconolactonase/LRE-like region" evidence="4">
    <location>
        <begin position="14"/>
        <end position="257"/>
    </location>
</feature>
<dbReference type="PANTHER" id="PTHR10907:SF47">
    <property type="entry name" value="REGUCALCIN"/>
    <property type="match status" value="1"/>
</dbReference>
<feature type="binding site" evidence="3">
    <location>
        <position position="101"/>
    </location>
    <ligand>
        <name>substrate</name>
    </ligand>
</feature>
<evidence type="ECO:0000313" key="5">
    <source>
        <dbReference type="EMBL" id="ANY78716.1"/>
    </source>
</evidence>
<keyword evidence="3" id="KW-0862">Zinc</keyword>
<accession>A0A1B2EFF2</accession>
<evidence type="ECO:0000256" key="2">
    <source>
        <dbReference type="PIRSR" id="PIRSR605511-1"/>
    </source>
</evidence>
<feature type="binding site" evidence="3">
    <location>
        <position position="16"/>
    </location>
    <ligand>
        <name>a divalent metal cation</name>
        <dbReference type="ChEBI" id="CHEBI:60240"/>
    </ligand>
</feature>
<dbReference type="EMBL" id="CP016616">
    <property type="protein sequence ID" value="ANY78716.1"/>
    <property type="molecule type" value="Genomic_DNA"/>
</dbReference>
<organism evidence="5">
    <name type="scientific">Microvirga ossetica</name>
    <dbReference type="NCBI Taxonomy" id="1882682"/>
    <lineage>
        <taxon>Bacteria</taxon>
        <taxon>Pseudomonadati</taxon>
        <taxon>Pseudomonadota</taxon>
        <taxon>Alphaproteobacteria</taxon>
        <taxon>Hyphomicrobiales</taxon>
        <taxon>Methylobacteriaceae</taxon>
        <taxon>Microvirga</taxon>
    </lineage>
</organism>
<dbReference type="GO" id="GO:0005509">
    <property type="term" value="F:calcium ion binding"/>
    <property type="evidence" value="ECO:0007669"/>
    <property type="project" value="TreeGrafter"/>
</dbReference>
<comment type="similarity">
    <text evidence="1">Belongs to the SMP-30/CGR1 family.</text>
</comment>
<reference evidence="5" key="1">
    <citation type="submission" date="2016-07" db="EMBL/GenBank/DDBJ databases">
        <title>Microvirga ossetica sp. nov. a new species of rhizobia isolated from root nodules of the legume species Vicia alpestris Steven originated from North Ossetia region in the Caucasus.</title>
        <authorList>
            <person name="Safronova V.I."/>
            <person name="Kuznetsova I.G."/>
            <person name="Sazanova A.L."/>
            <person name="Belimov A."/>
            <person name="Andronov E."/>
            <person name="Osledkin Y.S."/>
            <person name="Onishchuk O.P."/>
            <person name="Kurchak O.N."/>
            <person name="Shaposhnikov A.I."/>
            <person name="Willems A."/>
            <person name="Tikhonovich I.A."/>
        </authorList>
    </citation>
    <scope>NUCLEOTIDE SEQUENCE [LARGE SCALE GENOMIC DNA]</scope>
    <source>
        <strain evidence="5">V5/3M</strain>
    </source>
</reference>
<keyword evidence="3" id="KW-0479">Metal-binding</keyword>
<evidence type="ECO:0000256" key="3">
    <source>
        <dbReference type="PIRSR" id="PIRSR605511-2"/>
    </source>
</evidence>
<protein>
    <submittedName>
        <fullName evidence="5">Gluconolaconase</fullName>
    </submittedName>
</protein>